<reference evidence="1 2" key="1">
    <citation type="submission" date="2017-12" db="EMBL/GenBank/DDBJ databases">
        <title>Gene loss provides genomic basis for host adaptation in cereal stripe rust fungi.</title>
        <authorList>
            <person name="Xia C."/>
        </authorList>
    </citation>
    <scope>NUCLEOTIDE SEQUENCE [LARGE SCALE GENOMIC DNA]</scope>
    <source>
        <strain evidence="1 2">93TX-2</strain>
    </source>
</reference>
<protein>
    <submittedName>
        <fullName evidence="1">Uncharacterized protein</fullName>
    </submittedName>
</protein>
<dbReference type="EMBL" id="PKSM01000422">
    <property type="protein sequence ID" value="POV95332.1"/>
    <property type="molecule type" value="Genomic_DNA"/>
</dbReference>
<comment type="caution">
    <text evidence="1">The sequence shown here is derived from an EMBL/GenBank/DDBJ whole genome shotgun (WGS) entry which is preliminary data.</text>
</comment>
<reference evidence="2" key="2">
    <citation type="journal article" date="2018" name="BMC Genomics">
        <title>Genomic insights into host adaptation between the wheat stripe rust pathogen (Puccinia striiformis f. sp. tritici) and the barley stripe rust pathogen (Puccinia striiformis f. sp. hordei).</title>
        <authorList>
            <person name="Xia C."/>
            <person name="Wang M."/>
            <person name="Yin C."/>
            <person name="Cornejo O.E."/>
            <person name="Hulbert S.H."/>
            <person name="Chen X."/>
        </authorList>
    </citation>
    <scope>NUCLEOTIDE SEQUENCE [LARGE SCALE GENOMIC DNA]</scope>
    <source>
        <strain evidence="2">93TX-2</strain>
    </source>
</reference>
<sequence>MYGLDWWNRANIWAQIEHVYVKYYGSPFGAKIAPIAPSQAITPTHIQKSTLLCNVNLLARFFDAYPERAEEGQVFLSVESGLNLDGLGGEKKMVFEVQLEL</sequence>
<evidence type="ECO:0000313" key="2">
    <source>
        <dbReference type="Proteomes" id="UP000238274"/>
    </source>
</evidence>
<evidence type="ECO:0000313" key="1">
    <source>
        <dbReference type="EMBL" id="POV95332.1"/>
    </source>
</evidence>
<organism evidence="1 2">
    <name type="scientific">Puccinia striiformis</name>
    <dbReference type="NCBI Taxonomy" id="27350"/>
    <lineage>
        <taxon>Eukaryota</taxon>
        <taxon>Fungi</taxon>
        <taxon>Dikarya</taxon>
        <taxon>Basidiomycota</taxon>
        <taxon>Pucciniomycotina</taxon>
        <taxon>Pucciniomycetes</taxon>
        <taxon>Pucciniales</taxon>
        <taxon>Pucciniaceae</taxon>
        <taxon>Puccinia</taxon>
    </lineage>
</organism>
<dbReference type="OrthoDB" id="37537at2759"/>
<proteinExistence type="predicted"/>
<reference evidence="2" key="3">
    <citation type="journal article" date="2018" name="Mol. Plant Microbe Interact.">
        <title>Genome sequence resources for the wheat stripe rust pathogen (Puccinia striiformis f. sp. tritici) and the barley stripe rust pathogen (Puccinia striiformis f. sp. hordei).</title>
        <authorList>
            <person name="Xia C."/>
            <person name="Wang M."/>
            <person name="Yin C."/>
            <person name="Cornejo O.E."/>
            <person name="Hulbert S.H."/>
            <person name="Chen X."/>
        </authorList>
    </citation>
    <scope>NUCLEOTIDE SEQUENCE [LARGE SCALE GENOMIC DNA]</scope>
    <source>
        <strain evidence="2">93TX-2</strain>
    </source>
</reference>
<dbReference type="Proteomes" id="UP000238274">
    <property type="component" value="Unassembled WGS sequence"/>
</dbReference>
<gene>
    <name evidence="1" type="ORF">PSHT_15717</name>
</gene>
<accession>A0A2S4UDH6</accession>
<keyword evidence="2" id="KW-1185">Reference proteome</keyword>
<dbReference type="AlphaFoldDB" id="A0A2S4UDH6"/>
<name>A0A2S4UDH6_9BASI</name>
<dbReference type="VEuPathDB" id="FungiDB:PSHT_15717"/>